<dbReference type="Gene3D" id="3.40.960.10">
    <property type="entry name" value="VSR Endonuclease"/>
    <property type="match status" value="1"/>
</dbReference>
<dbReference type="SUPFAM" id="SSF52980">
    <property type="entry name" value="Restriction endonuclease-like"/>
    <property type="match status" value="1"/>
</dbReference>
<dbReference type="AlphaFoldDB" id="A0A2N9JHI3"/>
<proteinExistence type="predicted"/>
<evidence type="ECO:0008006" key="3">
    <source>
        <dbReference type="Google" id="ProtNLM"/>
    </source>
</evidence>
<evidence type="ECO:0000313" key="1">
    <source>
        <dbReference type="EMBL" id="SPD87530.1"/>
    </source>
</evidence>
<dbReference type="Proteomes" id="UP000238164">
    <property type="component" value="Chromosome 1"/>
</dbReference>
<protein>
    <recommendedName>
        <fullName evidence="3">DUF559 domain-containing protein</fullName>
    </recommendedName>
</protein>
<keyword evidence="2" id="KW-1185">Reference proteome</keyword>
<sequence length="287" mass="32123">MIPDELRDHRILSVGQLTRAGVTPVDTRQALAAGELTRLKRGWYTPRTMEWPTDRHALVVQAELKDHPGTVPSHQSGAILLGYPVHRPDLKRVHLMRVDDGPARSRPTVVIHRRVDDAAVLLPALVIAQTALTCPVSGLMAIDHALRTGSVTLADVESWCSRLKDHVGRAHLVPVLALADGRRESPLESHSALTFHHWGWRLHPQFEVPGTQYRADARLGASRVLIECDGTGKYDEQGSEMREKLREDEIRSLGWEVVRITTELLTERTKLIRRVNAALSRAQRRAA</sequence>
<dbReference type="InterPro" id="IPR011335">
    <property type="entry name" value="Restrct_endonuc-II-like"/>
</dbReference>
<accession>A0A2N9JHI3</accession>
<name>A0A2N9JHI3_9ACTN</name>
<gene>
    <name evidence="1" type="ORF">MPLG2_2500</name>
</gene>
<dbReference type="EMBL" id="LT985188">
    <property type="protein sequence ID" value="SPD87530.1"/>
    <property type="molecule type" value="Genomic_DNA"/>
</dbReference>
<evidence type="ECO:0000313" key="2">
    <source>
        <dbReference type="Proteomes" id="UP000238164"/>
    </source>
</evidence>
<organism evidence="1 2">
    <name type="scientific">Micropruina glycogenica</name>
    <dbReference type="NCBI Taxonomy" id="75385"/>
    <lineage>
        <taxon>Bacteria</taxon>
        <taxon>Bacillati</taxon>
        <taxon>Actinomycetota</taxon>
        <taxon>Actinomycetes</taxon>
        <taxon>Propionibacteriales</taxon>
        <taxon>Nocardioidaceae</taxon>
        <taxon>Micropruina</taxon>
    </lineage>
</organism>
<reference evidence="1 2" key="1">
    <citation type="submission" date="2018-02" db="EMBL/GenBank/DDBJ databases">
        <authorList>
            <person name="Cohen D.B."/>
            <person name="Kent A.D."/>
        </authorList>
    </citation>
    <scope>NUCLEOTIDE SEQUENCE [LARGE SCALE GENOMIC DNA]</scope>
    <source>
        <strain evidence="1">1</strain>
    </source>
</reference>
<dbReference type="KEGG" id="mgg:MPLG2_2500"/>